<dbReference type="Gene3D" id="3.90.550.10">
    <property type="entry name" value="Spore Coat Polysaccharide Biosynthesis Protein SpsA, Chain A"/>
    <property type="match status" value="1"/>
</dbReference>
<accession>A0A6P1NNS7</accession>
<dbReference type="InterPro" id="IPR029044">
    <property type="entry name" value="Nucleotide-diphossugar_trans"/>
</dbReference>
<dbReference type="CDD" id="cd04179">
    <property type="entry name" value="DPM_DPG-synthase_like"/>
    <property type="match status" value="1"/>
</dbReference>
<evidence type="ECO:0000259" key="2">
    <source>
        <dbReference type="Pfam" id="PF00535"/>
    </source>
</evidence>
<keyword evidence="3" id="KW-0808">Transferase</keyword>
<feature type="domain" description="Glycosyltransferase 2-like" evidence="2">
    <location>
        <begin position="8"/>
        <end position="152"/>
    </location>
</feature>
<gene>
    <name evidence="3" type="ORF">GU243_14525</name>
</gene>
<dbReference type="KEGG" id="psey:GU243_14525"/>
<dbReference type="GO" id="GO:0016740">
    <property type="term" value="F:transferase activity"/>
    <property type="evidence" value="ECO:0007669"/>
    <property type="project" value="UniProtKB-KW"/>
</dbReference>
<dbReference type="EMBL" id="CP047898">
    <property type="protein sequence ID" value="QHK22345.1"/>
    <property type="molecule type" value="Genomic_DNA"/>
</dbReference>
<dbReference type="SUPFAM" id="SSF53448">
    <property type="entry name" value="Nucleotide-diphospho-sugar transferases"/>
    <property type="match status" value="1"/>
</dbReference>
<proteinExistence type="inferred from homology"/>
<name>A0A6P1NNS7_9MICC</name>
<dbReference type="InterPro" id="IPR001173">
    <property type="entry name" value="Glyco_trans_2-like"/>
</dbReference>
<evidence type="ECO:0000313" key="3">
    <source>
        <dbReference type="EMBL" id="QHK22345.1"/>
    </source>
</evidence>
<dbReference type="PANTHER" id="PTHR48090">
    <property type="entry name" value="UNDECAPRENYL-PHOSPHATE 4-DEOXY-4-FORMAMIDO-L-ARABINOSE TRANSFERASE-RELATED"/>
    <property type="match status" value="1"/>
</dbReference>
<reference evidence="3 4" key="1">
    <citation type="submission" date="2020-01" db="EMBL/GenBank/DDBJ databases">
        <title>Pseudarthrobacter psychrotolerans sp. nov., isolated from antarctic soil.</title>
        <authorList>
            <person name="Shin Y."/>
            <person name="Park W."/>
        </authorList>
    </citation>
    <scope>NUCLEOTIDE SEQUENCE [LARGE SCALE GENOMIC DNA]</scope>
    <source>
        <strain evidence="3 4">YJ56</strain>
    </source>
</reference>
<dbReference type="InterPro" id="IPR050256">
    <property type="entry name" value="Glycosyltransferase_2"/>
</dbReference>
<evidence type="ECO:0000313" key="4">
    <source>
        <dbReference type="Proteomes" id="UP000464186"/>
    </source>
</evidence>
<comment type="similarity">
    <text evidence="1">Belongs to the glycosyltransferase 2 family.</text>
</comment>
<dbReference type="Proteomes" id="UP000464186">
    <property type="component" value="Chromosome"/>
</dbReference>
<keyword evidence="4" id="KW-1185">Reference proteome</keyword>
<sequence length="238" mass="25161">MTGPTVDVVLPCLNEFGALQWVLARMPHGYRAIVVDNGSTDGSAELAAELGATVIRENRRGFGAAAHAGLLAATADFVAFCDCDGSLDPAGLPALLAPVMAGTADLVLGSRQPQRGSWPFHARSANFVLARLLRRRTGEAVTDLGPMRAARRADLLSLQLEDRRSGYPLEMFLKASLRGWRITELPVVYAPRTGKSKVTGTVLGTVRAVRDMSAQLRAAAAAAAAGPVRSFPGSEEQP</sequence>
<evidence type="ECO:0000256" key="1">
    <source>
        <dbReference type="ARBA" id="ARBA00006739"/>
    </source>
</evidence>
<organism evidence="3 4">
    <name type="scientific">Pseudarthrobacter psychrotolerans</name>
    <dbReference type="NCBI Taxonomy" id="2697569"/>
    <lineage>
        <taxon>Bacteria</taxon>
        <taxon>Bacillati</taxon>
        <taxon>Actinomycetota</taxon>
        <taxon>Actinomycetes</taxon>
        <taxon>Micrococcales</taxon>
        <taxon>Micrococcaceae</taxon>
        <taxon>Pseudarthrobacter</taxon>
    </lineage>
</organism>
<dbReference type="PANTHER" id="PTHR48090:SF7">
    <property type="entry name" value="RFBJ PROTEIN"/>
    <property type="match status" value="1"/>
</dbReference>
<protein>
    <submittedName>
        <fullName evidence="3">Glycosyltransferase</fullName>
    </submittedName>
</protein>
<dbReference type="AlphaFoldDB" id="A0A6P1NNS7"/>
<dbReference type="Pfam" id="PF00535">
    <property type="entry name" value="Glycos_transf_2"/>
    <property type="match status" value="1"/>
</dbReference>